<comment type="caution">
    <text evidence="1">The sequence shown here is derived from an EMBL/GenBank/DDBJ whole genome shotgun (WGS) entry which is preliminary data.</text>
</comment>
<evidence type="ECO:0008006" key="3">
    <source>
        <dbReference type="Google" id="ProtNLM"/>
    </source>
</evidence>
<reference evidence="2" key="1">
    <citation type="journal article" date="2019" name="Int. J. Syst. Evol. Microbiol.">
        <title>The Global Catalogue of Microorganisms (GCM) 10K type strain sequencing project: providing services to taxonomists for standard genome sequencing and annotation.</title>
        <authorList>
            <consortium name="The Broad Institute Genomics Platform"/>
            <consortium name="The Broad Institute Genome Sequencing Center for Infectious Disease"/>
            <person name="Wu L."/>
            <person name="Ma J."/>
        </authorList>
    </citation>
    <scope>NUCLEOTIDE SEQUENCE [LARGE SCALE GENOMIC DNA]</scope>
    <source>
        <strain evidence="2">KCTC 52274</strain>
    </source>
</reference>
<gene>
    <name evidence="1" type="ORF">ACFSR1_04030</name>
</gene>
<organism evidence="1 2">
    <name type="scientific">Aquimarina rubra</name>
    <dbReference type="NCBI Taxonomy" id="1920033"/>
    <lineage>
        <taxon>Bacteria</taxon>
        <taxon>Pseudomonadati</taxon>
        <taxon>Bacteroidota</taxon>
        <taxon>Flavobacteriia</taxon>
        <taxon>Flavobacteriales</taxon>
        <taxon>Flavobacteriaceae</taxon>
        <taxon>Aquimarina</taxon>
    </lineage>
</organism>
<name>A0ABW5LBL7_9FLAO</name>
<keyword evidence="2" id="KW-1185">Reference proteome</keyword>
<sequence>METLHRIKSLKKTILIIAFLLLGSLTITLYAQTSAKLPEPLITEYTGVLSTAGARTKVNTKGKCTIRTKGYRTYAFYFSDGIPSISGIKFMKNDDTYTATAIYKGKTLAITVDEEGDLVIGSTSVGAIAFSGSNTDEYDEDMDSESTNVISGNGVHLSTGNTNIRVENDEASLNIENSEILSSNGNLSINTGNNGVEIANGSVTLGTGPVGISTSSHTNNPTGSCILNHDHNYGVLLHCNSTEIRSLPSKIVGIYRGKLISQGVENRKGICTIVKTGCKTYRLDFSNGIPSIHDIQFGRKNDFDEYTSVIIEGEYSSAIEVDMTFDDLEIDGEILRVSFDGKKN</sequence>
<evidence type="ECO:0000313" key="1">
    <source>
        <dbReference type="EMBL" id="MFD2561827.1"/>
    </source>
</evidence>
<evidence type="ECO:0000313" key="2">
    <source>
        <dbReference type="Proteomes" id="UP001597319"/>
    </source>
</evidence>
<dbReference type="EMBL" id="JBHULE010000004">
    <property type="protein sequence ID" value="MFD2561827.1"/>
    <property type="molecule type" value="Genomic_DNA"/>
</dbReference>
<accession>A0ABW5LBL7</accession>
<proteinExistence type="predicted"/>
<dbReference type="Proteomes" id="UP001597319">
    <property type="component" value="Unassembled WGS sequence"/>
</dbReference>
<protein>
    <recommendedName>
        <fullName evidence="3">Carbohydrate-binding domain-containing protein</fullName>
    </recommendedName>
</protein>
<dbReference type="RefSeq" id="WP_378289886.1">
    <property type="nucleotide sequence ID" value="NZ_JBHULE010000004.1"/>
</dbReference>